<evidence type="ECO:0000256" key="7">
    <source>
        <dbReference type="RuleBase" id="RU079119"/>
    </source>
</evidence>
<dbReference type="PANTHER" id="PTHR12246">
    <property type="entry name" value="PALMITOYLTRANSFERASE ZDHHC16"/>
    <property type="match status" value="1"/>
</dbReference>
<accession>A0ABM4B3M3</accession>
<keyword evidence="5 7" id="KW-0472">Membrane</keyword>
<dbReference type="Pfam" id="PF01529">
    <property type="entry name" value="DHHC"/>
    <property type="match status" value="1"/>
</dbReference>
<dbReference type="InterPro" id="IPR001594">
    <property type="entry name" value="Palmitoyltrfase_DHHC"/>
</dbReference>
<organism evidence="9 10">
    <name type="scientific">Hydra vulgaris</name>
    <name type="common">Hydra</name>
    <name type="synonym">Hydra attenuata</name>
    <dbReference type="NCBI Taxonomy" id="6087"/>
    <lineage>
        <taxon>Eukaryota</taxon>
        <taxon>Metazoa</taxon>
        <taxon>Cnidaria</taxon>
        <taxon>Hydrozoa</taxon>
        <taxon>Hydroidolina</taxon>
        <taxon>Anthoathecata</taxon>
        <taxon>Aplanulata</taxon>
        <taxon>Hydridae</taxon>
        <taxon>Hydra</taxon>
    </lineage>
</organism>
<feature type="transmembrane region" description="Helical" evidence="7">
    <location>
        <begin position="179"/>
        <end position="203"/>
    </location>
</feature>
<comment type="catalytic activity">
    <reaction evidence="7">
        <text>L-cysteinyl-[protein] + hexadecanoyl-CoA = S-hexadecanoyl-L-cysteinyl-[protein] + CoA</text>
        <dbReference type="Rhea" id="RHEA:36683"/>
        <dbReference type="Rhea" id="RHEA-COMP:10131"/>
        <dbReference type="Rhea" id="RHEA-COMP:11032"/>
        <dbReference type="ChEBI" id="CHEBI:29950"/>
        <dbReference type="ChEBI" id="CHEBI:57287"/>
        <dbReference type="ChEBI" id="CHEBI:57379"/>
        <dbReference type="ChEBI" id="CHEBI:74151"/>
        <dbReference type="EC" id="2.3.1.225"/>
    </reaction>
</comment>
<comment type="subcellular location">
    <subcellularLocation>
        <location evidence="1">Membrane</location>
        <topology evidence="1">Multi-pass membrane protein</topology>
    </subcellularLocation>
</comment>
<evidence type="ECO:0000313" key="9">
    <source>
        <dbReference type="Proteomes" id="UP001652625"/>
    </source>
</evidence>
<feature type="transmembrane region" description="Helical" evidence="7">
    <location>
        <begin position="12"/>
        <end position="33"/>
    </location>
</feature>
<reference evidence="9" key="1">
    <citation type="submission" date="2025-05" db="UniProtKB">
        <authorList>
            <consortium name="RefSeq"/>
        </authorList>
    </citation>
    <scope>NUCLEOTIDE SEQUENCE [LARGE SCALE GENOMIC DNA]</scope>
</reference>
<gene>
    <name evidence="10" type="primary">LOC100214921</name>
</gene>
<keyword evidence="2 7" id="KW-0808">Transferase</keyword>
<protein>
    <recommendedName>
        <fullName evidence="7">Palmitoyltransferase</fullName>
        <ecNumber evidence="7">2.3.1.225</ecNumber>
    </recommendedName>
</protein>
<dbReference type="Proteomes" id="UP001652625">
    <property type="component" value="Chromosome 01"/>
</dbReference>
<proteinExistence type="inferred from homology"/>
<keyword evidence="4 7" id="KW-1133">Transmembrane helix</keyword>
<keyword evidence="9" id="KW-1185">Reference proteome</keyword>
<evidence type="ECO:0000256" key="5">
    <source>
        <dbReference type="ARBA" id="ARBA00023136"/>
    </source>
</evidence>
<sequence length="387" mass="45377">MSYRRLLHWGPITTLFIILSLFIISILTVLLWWYPKDVAGKINFVLLFFWLFNVLRNFLNAVWLGPGYLPFKWKPNVDSDIQFLQFCDVCCGYKAPRVHHCKTCSRCSMKMDHHCPWINNCVGHYNHKAFTLFLIFVILSCLHVTTIIGFCIYSNLLWRHGRIFITYDKNALIQMNHAIMLILFFGFGMSLSVFLSVAFLFYFQLVSIIRNQTGIEAWIVEKAENRNREDKFIYPYDLGWLKNIKQVFTWSCYYIGDGIDWPVREGSNTYALTIEQLLQKEIKKANAVDYVACSVYSGYRFPITLGLKTCFDSPWSADSRIPLNIGDEFLATRWRKHWVFGEKLQNSAESKLSSDKYGLEVKGWVPRCCLKDIYVKKNTSTRDKKYD</sequence>
<comment type="similarity">
    <text evidence="7">Belongs to the DHHC palmitoyltransferase family.</text>
</comment>
<evidence type="ECO:0000313" key="10">
    <source>
        <dbReference type="RefSeq" id="XP_065643423.1"/>
    </source>
</evidence>
<evidence type="ECO:0000256" key="4">
    <source>
        <dbReference type="ARBA" id="ARBA00022989"/>
    </source>
</evidence>
<evidence type="ECO:0000259" key="8">
    <source>
        <dbReference type="Pfam" id="PF01529"/>
    </source>
</evidence>
<keyword evidence="3 7" id="KW-0812">Transmembrane</keyword>
<dbReference type="GeneID" id="100214921"/>
<feature type="transmembrane region" description="Helical" evidence="7">
    <location>
        <begin position="132"/>
        <end position="158"/>
    </location>
</feature>
<name>A0ABM4B3M3_HYDVU</name>
<dbReference type="RefSeq" id="XP_065643423.1">
    <property type="nucleotide sequence ID" value="XM_065787351.1"/>
</dbReference>
<evidence type="ECO:0000256" key="1">
    <source>
        <dbReference type="ARBA" id="ARBA00004141"/>
    </source>
</evidence>
<evidence type="ECO:0000256" key="2">
    <source>
        <dbReference type="ARBA" id="ARBA00022679"/>
    </source>
</evidence>
<reference evidence="10" key="2">
    <citation type="submission" date="2025-08" db="UniProtKB">
        <authorList>
            <consortium name="RefSeq"/>
        </authorList>
    </citation>
    <scope>IDENTIFICATION</scope>
</reference>
<evidence type="ECO:0000256" key="3">
    <source>
        <dbReference type="ARBA" id="ARBA00022692"/>
    </source>
</evidence>
<evidence type="ECO:0000256" key="6">
    <source>
        <dbReference type="ARBA" id="ARBA00023315"/>
    </source>
</evidence>
<dbReference type="InterPro" id="IPR039859">
    <property type="entry name" value="PFA4/ZDH16/20/ERF2-like"/>
</dbReference>
<dbReference type="EC" id="2.3.1.225" evidence="7"/>
<dbReference type="PROSITE" id="PS50216">
    <property type="entry name" value="DHHC"/>
    <property type="match status" value="1"/>
</dbReference>
<feature type="domain" description="Palmitoyltransferase DHHC" evidence="8">
    <location>
        <begin position="83"/>
        <end position="218"/>
    </location>
</feature>
<feature type="transmembrane region" description="Helical" evidence="7">
    <location>
        <begin position="45"/>
        <end position="65"/>
    </location>
</feature>
<comment type="domain">
    <text evidence="7">The DHHC domain is required for palmitoyltransferase activity.</text>
</comment>
<keyword evidence="6 7" id="KW-0012">Acyltransferase</keyword>